<evidence type="ECO:0000313" key="4">
    <source>
        <dbReference type="Proteomes" id="UP000399692"/>
    </source>
</evidence>
<evidence type="ECO:0000259" key="2">
    <source>
        <dbReference type="Pfam" id="PF07007"/>
    </source>
</evidence>
<dbReference type="EMBL" id="CABVHF010000004">
    <property type="protein sequence ID" value="VVM74742.1"/>
    <property type="molecule type" value="Genomic_DNA"/>
</dbReference>
<accession>A0A5E6S3J8</accession>
<sequence precursor="true">MRNRTTIVMTLILGCSSAAASADDFSTSYTECMDKASSTVAMSSCIQSESSLQDQRLNRVYKQLQAKLAGDAQKALRTAQRSWIKYRDDNCALHSQASGGTLRQIEAGTCVMGMTRDRAAELERILSPRQ</sequence>
<feature type="domain" description="Lysozyme inhibitor LprI-like N-terminal" evidence="2">
    <location>
        <begin position="32"/>
        <end position="122"/>
    </location>
</feature>
<reference evidence="3 4" key="1">
    <citation type="submission" date="2019-09" db="EMBL/GenBank/DDBJ databases">
        <authorList>
            <person name="Chandra G."/>
            <person name="Truman W A."/>
        </authorList>
    </citation>
    <scope>NUCLEOTIDE SEQUENCE [LARGE SCALE GENOMIC DNA]</scope>
    <source>
        <strain evidence="3">PS631</strain>
    </source>
</reference>
<evidence type="ECO:0000256" key="1">
    <source>
        <dbReference type="SAM" id="SignalP"/>
    </source>
</evidence>
<dbReference type="Gene3D" id="1.20.1270.180">
    <property type="match status" value="1"/>
</dbReference>
<proteinExistence type="predicted"/>
<protein>
    <recommendedName>
        <fullName evidence="2">Lysozyme inhibitor LprI-like N-terminal domain-containing protein</fullName>
    </recommendedName>
</protein>
<organism evidence="3 4">
    <name type="scientific">Pseudomonas fluorescens</name>
    <dbReference type="NCBI Taxonomy" id="294"/>
    <lineage>
        <taxon>Bacteria</taxon>
        <taxon>Pseudomonadati</taxon>
        <taxon>Pseudomonadota</taxon>
        <taxon>Gammaproteobacteria</taxon>
        <taxon>Pseudomonadales</taxon>
        <taxon>Pseudomonadaceae</taxon>
        <taxon>Pseudomonas</taxon>
    </lineage>
</organism>
<dbReference type="Pfam" id="PF07007">
    <property type="entry name" value="LprI"/>
    <property type="match status" value="1"/>
</dbReference>
<dbReference type="Proteomes" id="UP000399692">
    <property type="component" value="Unassembled WGS sequence"/>
</dbReference>
<dbReference type="PANTHER" id="PTHR39176:SF1">
    <property type="entry name" value="PERIPLASMIC PROTEIN"/>
    <property type="match status" value="1"/>
</dbReference>
<feature type="chain" id="PRO_5023022762" description="Lysozyme inhibitor LprI-like N-terminal domain-containing protein" evidence="1">
    <location>
        <begin position="23"/>
        <end position="130"/>
    </location>
</feature>
<gene>
    <name evidence="3" type="ORF">PS631_02003</name>
</gene>
<keyword evidence="1" id="KW-0732">Signal</keyword>
<dbReference type="RefSeq" id="WP_224786411.1">
    <property type="nucleotide sequence ID" value="NZ_CABVHF010000004.1"/>
</dbReference>
<feature type="signal peptide" evidence="1">
    <location>
        <begin position="1"/>
        <end position="22"/>
    </location>
</feature>
<dbReference type="PANTHER" id="PTHR39176">
    <property type="entry name" value="PERIPLASMIC PROTEIN-RELATED"/>
    <property type="match status" value="1"/>
</dbReference>
<evidence type="ECO:0000313" key="3">
    <source>
        <dbReference type="EMBL" id="VVM74742.1"/>
    </source>
</evidence>
<dbReference type="AlphaFoldDB" id="A0A5E6S3J8"/>
<dbReference type="InterPro" id="IPR009739">
    <property type="entry name" value="LprI-like_N"/>
</dbReference>
<name>A0A5E6S3J8_PSEFL</name>
<dbReference type="PROSITE" id="PS51257">
    <property type="entry name" value="PROKAR_LIPOPROTEIN"/>
    <property type="match status" value="1"/>
</dbReference>